<reference evidence="3 4" key="1">
    <citation type="submission" date="2020-05" db="EMBL/GenBank/DDBJ databases">
        <title>Aquincola sp. isolate from soil.</title>
        <authorList>
            <person name="Han J."/>
            <person name="Kim D.-U."/>
        </authorList>
    </citation>
    <scope>NUCLEOTIDE SEQUENCE [LARGE SCALE GENOMIC DNA]</scope>
    <source>
        <strain evidence="3 4">S2</strain>
    </source>
</reference>
<dbReference type="SMART" id="SM00897">
    <property type="entry name" value="FIST"/>
    <property type="match status" value="1"/>
</dbReference>
<name>A0ABX2ELS7_9BURK</name>
<protein>
    <submittedName>
        <fullName evidence="3">FIST C-terminal domain-containing protein</fullName>
    </submittedName>
</protein>
<keyword evidence="4" id="KW-1185">Reference proteome</keyword>
<dbReference type="Pfam" id="PF08495">
    <property type="entry name" value="FIST"/>
    <property type="match status" value="1"/>
</dbReference>
<dbReference type="Pfam" id="PF10442">
    <property type="entry name" value="FIST_C"/>
    <property type="match status" value="1"/>
</dbReference>
<feature type="domain" description="FIST" evidence="1">
    <location>
        <begin position="28"/>
        <end position="224"/>
    </location>
</feature>
<evidence type="ECO:0000259" key="2">
    <source>
        <dbReference type="SMART" id="SM01204"/>
    </source>
</evidence>
<dbReference type="Proteomes" id="UP000737171">
    <property type="component" value="Unassembled WGS sequence"/>
</dbReference>
<gene>
    <name evidence="3" type="ORF">HLB44_21620</name>
</gene>
<proteinExistence type="predicted"/>
<comment type="caution">
    <text evidence="3">The sequence shown here is derived from an EMBL/GenBank/DDBJ whole genome shotgun (WGS) entry which is preliminary data.</text>
</comment>
<evidence type="ECO:0000259" key="1">
    <source>
        <dbReference type="SMART" id="SM00897"/>
    </source>
</evidence>
<accession>A0ABX2ELS7</accession>
<dbReference type="InterPro" id="IPR019494">
    <property type="entry name" value="FIST_C"/>
</dbReference>
<dbReference type="SMART" id="SM01204">
    <property type="entry name" value="FIST_C"/>
    <property type="match status" value="1"/>
</dbReference>
<dbReference type="InterPro" id="IPR013702">
    <property type="entry name" value="FIST_domain_N"/>
</dbReference>
<dbReference type="PANTHER" id="PTHR40252:SF2">
    <property type="entry name" value="BLR0328 PROTEIN"/>
    <property type="match status" value="1"/>
</dbReference>
<feature type="domain" description="FIST C-domain" evidence="2">
    <location>
        <begin position="225"/>
        <end position="362"/>
    </location>
</feature>
<dbReference type="RefSeq" id="WP_173126799.1">
    <property type="nucleotide sequence ID" value="NZ_JABRWJ010000006.1"/>
</dbReference>
<dbReference type="EMBL" id="JABRWJ010000006">
    <property type="protein sequence ID" value="NRF69606.1"/>
    <property type="molecule type" value="Genomic_DNA"/>
</dbReference>
<evidence type="ECO:0000313" key="4">
    <source>
        <dbReference type="Proteomes" id="UP000737171"/>
    </source>
</evidence>
<evidence type="ECO:0000313" key="3">
    <source>
        <dbReference type="EMBL" id="NRF69606.1"/>
    </source>
</evidence>
<organism evidence="3 4">
    <name type="scientific">Pseudaquabacterium terrae</name>
    <dbReference type="NCBI Taxonomy" id="2732868"/>
    <lineage>
        <taxon>Bacteria</taxon>
        <taxon>Pseudomonadati</taxon>
        <taxon>Pseudomonadota</taxon>
        <taxon>Betaproteobacteria</taxon>
        <taxon>Burkholderiales</taxon>
        <taxon>Sphaerotilaceae</taxon>
        <taxon>Pseudaquabacterium</taxon>
    </lineage>
</organism>
<dbReference type="PANTHER" id="PTHR40252">
    <property type="entry name" value="BLR0328 PROTEIN"/>
    <property type="match status" value="1"/>
</dbReference>
<sequence>MRSKSASSTNPDPYRAALAIGESLAEIAPEVVFLHTTVHYSDWHEFIEGLYDGLGHRDVRLVGASGDGIHEAGRTVDVGAAALGLNSGGQVRWHVAFARGVKNDPEATVRAALATLADKLGGRTPALYYFISDFDTDASRIETVLRDEVSVPVVGGMAGDDNDRMDHCSLFADGERLDDAVVMLAAEGALDFRVHIGNSIRPVGRPGRVQAAEGKVVHRIDGVDATEFVTRESGKPFLRADQGIVTLAVLNTAGPGEKRLRAVAKDRGEAAGSLALHGGIHTDDDVQVCVSSPQDLLHEVQTLAAGAAADGFDPAAALVITCAGRKWLVGGNIRYEVDAVFGAFGRTLPLAGFASFGEIGPLRHDGQYTRNLFHNMTFVLLLIGSNGS</sequence>